<name>A0A0A9AXQ6_ARUDO</name>
<accession>A0A0A9AXQ6</accession>
<dbReference type="AlphaFoldDB" id="A0A0A9AXQ6"/>
<organism evidence="1">
    <name type="scientific">Arundo donax</name>
    <name type="common">Giant reed</name>
    <name type="synonym">Donax arundinaceus</name>
    <dbReference type="NCBI Taxonomy" id="35708"/>
    <lineage>
        <taxon>Eukaryota</taxon>
        <taxon>Viridiplantae</taxon>
        <taxon>Streptophyta</taxon>
        <taxon>Embryophyta</taxon>
        <taxon>Tracheophyta</taxon>
        <taxon>Spermatophyta</taxon>
        <taxon>Magnoliopsida</taxon>
        <taxon>Liliopsida</taxon>
        <taxon>Poales</taxon>
        <taxon>Poaceae</taxon>
        <taxon>PACMAD clade</taxon>
        <taxon>Arundinoideae</taxon>
        <taxon>Arundineae</taxon>
        <taxon>Arundo</taxon>
    </lineage>
</organism>
<reference evidence="1" key="1">
    <citation type="submission" date="2014-09" db="EMBL/GenBank/DDBJ databases">
        <authorList>
            <person name="Magalhaes I.L.F."/>
            <person name="Oliveira U."/>
            <person name="Santos F.R."/>
            <person name="Vidigal T.H.D.A."/>
            <person name="Brescovit A.D."/>
            <person name="Santos A.J."/>
        </authorList>
    </citation>
    <scope>NUCLEOTIDE SEQUENCE</scope>
    <source>
        <tissue evidence="1">Shoot tissue taken approximately 20 cm above the soil surface</tissue>
    </source>
</reference>
<dbReference type="EMBL" id="GBRH01243267">
    <property type="protein sequence ID" value="JAD54628.1"/>
    <property type="molecule type" value="Transcribed_RNA"/>
</dbReference>
<protein>
    <submittedName>
        <fullName evidence="1">Uncharacterized protein</fullName>
    </submittedName>
</protein>
<sequence>MHFYQTCLLVLLVHVIRALTALGL</sequence>
<proteinExistence type="predicted"/>
<evidence type="ECO:0000313" key="1">
    <source>
        <dbReference type="EMBL" id="JAD54628.1"/>
    </source>
</evidence>
<reference evidence="1" key="2">
    <citation type="journal article" date="2015" name="Data Brief">
        <title>Shoot transcriptome of the giant reed, Arundo donax.</title>
        <authorList>
            <person name="Barrero R.A."/>
            <person name="Guerrero F.D."/>
            <person name="Moolhuijzen P."/>
            <person name="Goolsby J.A."/>
            <person name="Tidwell J."/>
            <person name="Bellgard S.E."/>
            <person name="Bellgard M.I."/>
        </authorList>
    </citation>
    <scope>NUCLEOTIDE SEQUENCE</scope>
    <source>
        <tissue evidence="1">Shoot tissue taken approximately 20 cm above the soil surface</tissue>
    </source>
</reference>